<dbReference type="RefSeq" id="WP_346582616.1">
    <property type="nucleotide sequence ID" value="NZ_JBDJLH010000001.1"/>
</dbReference>
<evidence type="ECO:0000259" key="2">
    <source>
        <dbReference type="Pfam" id="PF03572"/>
    </source>
</evidence>
<dbReference type="Pfam" id="PF03572">
    <property type="entry name" value="Peptidase_S41"/>
    <property type="match status" value="1"/>
</dbReference>
<keyword evidence="4" id="KW-1185">Reference proteome</keyword>
<feature type="chain" id="PRO_5046788543" evidence="1">
    <location>
        <begin position="22"/>
        <end position="354"/>
    </location>
</feature>
<dbReference type="EMBL" id="JBDJNQ010000011">
    <property type="protein sequence ID" value="MEN5379761.1"/>
    <property type="molecule type" value="Genomic_DNA"/>
</dbReference>
<accession>A0ABV0BYA4</accession>
<dbReference type="InterPro" id="IPR029045">
    <property type="entry name" value="ClpP/crotonase-like_dom_sf"/>
</dbReference>
<name>A0ABV0BYA4_9SPHI</name>
<comment type="caution">
    <text evidence="3">The sequence shown here is derived from an EMBL/GenBank/DDBJ whole genome shotgun (WGS) entry which is preliminary data.</text>
</comment>
<evidence type="ECO:0000313" key="4">
    <source>
        <dbReference type="Proteomes" id="UP001409291"/>
    </source>
</evidence>
<reference evidence="3 4" key="1">
    <citation type="submission" date="2024-04" db="EMBL/GenBank/DDBJ databases">
        <title>WGS of bacteria from Torrens River.</title>
        <authorList>
            <person name="Wyrsch E.R."/>
            <person name="Drigo B."/>
        </authorList>
    </citation>
    <scope>NUCLEOTIDE SEQUENCE [LARGE SCALE GENOMIC DNA]</scope>
    <source>
        <strain evidence="3 4">TWI391</strain>
    </source>
</reference>
<feature type="domain" description="Tail specific protease" evidence="2">
    <location>
        <begin position="125"/>
        <end position="336"/>
    </location>
</feature>
<gene>
    <name evidence="3" type="ORF">ABE541_21020</name>
</gene>
<protein>
    <submittedName>
        <fullName evidence="3">S41 family peptidase</fullName>
    </submittedName>
</protein>
<dbReference type="InterPro" id="IPR005151">
    <property type="entry name" value="Tail-specific_protease"/>
</dbReference>
<proteinExistence type="predicted"/>
<dbReference type="Proteomes" id="UP001409291">
    <property type="component" value="Unassembled WGS sequence"/>
</dbReference>
<dbReference type="Gene3D" id="3.90.226.10">
    <property type="entry name" value="2-enoyl-CoA Hydratase, Chain A, domain 1"/>
    <property type="match status" value="1"/>
</dbReference>
<sequence length="354" mass="40646">MKKRISLISYFIIFVINISFAQNECNCQMALERLITKIEVDYPGFKQKTDEKFDLYNNHKALVIAKSDTTNNINCIKVLNDYVSFFRDEHIYIETSIKNKNENENLGESKPKEKEVDGKLLASNVFYIKIQSFKYDNITPVQELIKLNQKKIEKSKALIIDIRDNFGGTDDVYQPLLPYILTNPLRIMNVEFLSTNTLINGLRDYAMQNVHKDSLKAISQIEDGLKEYKDNLGKFILYDGKKVTIDTIALKSEAPKQIIILANKNVASAGENFLFSARQSKNVKILGTPSMGVLDYGSIREFKFGCENYTLYLPTYRSARLPQYPIDNIGIQPDVYLDDTVGDWLNFALNYINE</sequence>
<dbReference type="SUPFAM" id="SSF52096">
    <property type="entry name" value="ClpP/crotonase"/>
    <property type="match status" value="1"/>
</dbReference>
<keyword evidence="1" id="KW-0732">Signal</keyword>
<organism evidence="3 4">
    <name type="scientific">Sphingobacterium kitahiroshimense</name>
    <dbReference type="NCBI Taxonomy" id="470446"/>
    <lineage>
        <taxon>Bacteria</taxon>
        <taxon>Pseudomonadati</taxon>
        <taxon>Bacteroidota</taxon>
        <taxon>Sphingobacteriia</taxon>
        <taxon>Sphingobacteriales</taxon>
        <taxon>Sphingobacteriaceae</taxon>
        <taxon>Sphingobacterium</taxon>
    </lineage>
</organism>
<evidence type="ECO:0000313" key="3">
    <source>
        <dbReference type="EMBL" id="MEN5379761.1"/>
    </source>
</evidence>
<evidence type="ECO:0000256" key="1">
    <source>
        <dbReference type="SAM" id="SignalP"/>
    </source>
</evidence>
<feature type="signal peptide" evidence="1">
    <location>
        <begin position="1"/>
        <end position="21"/>
    </location>
</feature>